<gene>
    <name evidence="4" type="primary">hisZ_7</name>
    <name evidence="4" type="ORF">SDC9_47131</name>
</gene>
<dbReference type="PIRSF" id="PIRSF001549">
    <property type="entry name" value="His-tRNA_synth"/>
    <property type="match status" value="1"/>
</dbReference>
<sequence length="386" mass="42953">MLNYKRKKRVYTRTQRRTSPNMEQKTPKTLESLAGELRELYRSYGYARYKVGRFEEYELYLRNKKFLASEQVLTFSDTNGKLMALKPDITLSIVKNVKADGRTHKVFYTETVYRVPKNAGGFREIPQTGLECIGQVDDYTMAEVLMLAARSLATISSSYSLDVSDIGILSGVLAGEPVGPEDLARVFAVLGEKNAHGLSALASELGLSSKTEQLLKSLMNASGPLEATLDTVERLSLPESCAEPLKSLRRIARSMAAYGIENINLDFSVVNDMDYYSGLIFRGFVEGAPSGVLAGGRYDPLMTRMGKQGEAIGFAVYLDQLERLMEQPPTFDVDALVLYDSETDPAALIREVEALKQRVKSVRVQRESQADVTCREVIRFDGGMLK</sequence>
<dbReference type="GO" id="GO:0006427">
    <property type="term" value="P:histidyl-tRNA aminoacylation"/>
    <property type="evidence" value="ECO:0007669"/>
    <property type="project" value="TreeGrafter"/>
</dbReference>
<keyword evidence="4" id="KW-0808">Transferase</keyword>
<dbReference type="Pfam" id="PF13393">
    <property type="entry name" value="tRNA-synt_His"/>
    <property type="match status" value="1"/>
</dbReference>
<feature type="compositionally biased region" description="Polar residues" evidence="2">
    <location>
        <begin position="17"/>
        <end position="26"/>
    </location>
</feature>
<evidence type="ECO:0000256" key="1">
    <source>
        <dbReference type="ARBA" id="ARBA00023102"/>
    </source>
</evidence>
<comment type="caution">
    <text evidence="4">The sequence shown here is derived from an EMBL/GenBank/DDBJ whole genome shotgun (WGS) entry which is preliminary data.</text>
</comment>
<protein>
    <submittedName>
        <fullName evidence="4">ATP phosphoribosyltransferase regulatory subunit</fullName>
    </submittedName>
</protein>
<keyword evidence="4" id="KW-0328">Glycosyltransferase</keyword>
<feature type="compositionally biased region" description="Basic residues" evidence="2">
    <location>
        <begin position="1"/>
        <end position="16"/>
    </location>
</feature>
<reference evidence="4" key="1">
    <citation type="submission" date="2019-08" db="EMBL/GenBank/DDBJ databases">
        <authorList>
            <person name="Kucharzyk K."/>
            <person name="Murdoch R.W."/>
            <person name="Higgins S."/>
            <person name="Loffler F."/>
        </authorList>
    </citation>
    <scope>NUCLEOTIDE SEQUENCE</scope>
</reference>
<dbReference type="PANTHER" id="PTHR43707">
    <property type="entry name" value="HISTIDYL-TRNA SYNTHETASE"/>
    <property type="match status" value="1"/>
</dbReference>
<keyword evidence="1" id="KW-0028">Amino-acid biosynthesis</keyword>
<dbReference type="GO" id="GO:0004821">
    <property type="term" value="F:histidine-tRNA ligase activity"/>
    <property type="evidence" value="ECO:0007669"/>
    <property type="project" value="TreeGrafter"/>
</dbReference>
<dbReference type="GO" id="GO:0016757">
    <property type="term" value="F:glycosyltransferase activity"/>
    <property type="evidence" value="ECO:0007669"/>
    <property type="project" value="UniProtKB-KW"/>
</dbReference>
<organism evidence="4">
    <name type="scientific">bioreactor metagenome</name>
    <dbReference type="NCBI Taxonomy" id="1076179"/>
    <lineage>
        <taxon>unclassified sequences</taxon>
        <taxon>metagenomes</taxon>
        <taxon>ecological metagenomes</taxon>
    </lineage>
</organism>
<dbReference type="PANTHER" id="PTHR43707:SF6">
    <property type="entry name" value="ATP PHOSPHORIBOSYLTRANSFERASE REGULATORY SUBUNIT"/>
    <property type="match status" value="1"/>
</dbReference>
<dbReference type="AlphaFoldDB" id="A0A644WBL7"/>
<evidence type="ECO:0000256" key="2">
    <source>
        <dbReference type="SAM" id="MobiDB-lite"/>
    </source>
</evidence>
<evidence type="ECO:0000259" key="3">
    <source>
        <dbReference type="Pfam" id="PF13393"/>
    </source>
</evidence>
<feature type="region of interest" description="Disordered" evidence="2">
    <location>
        <begin position="1"/>
        <end position="26"/>
    </location>
</feature>
<accession>A0A644WBL7</accession>
<dbReference type="InterPro" id="IPR041715">
    <property type="entry name" value="HisRS-like_core"/>
</dbReference>
<dbReference type="InterPro" id="IPR045864">
    <property type="entry name" value="aa-tRNA-synth_II/BPL/LPL"/>
</dbReference>
<dbReference type="EMBL" id="VSSQ01000760">
    <property type="protein sequence ID" value="MPM00898.1"/>
    <property type="molecule type" value="Genomic_DNA"/>
</dbReference>
<keyword evidence="1" id="KW-0368">Histidine biosynthesis</keyword>
<dbReference type="GO" id="GO:0000105">
    <property type="term" value="P:L-histidine biosynthetic process"/>
    <property type="evidence" value="ECO:0007669"/>
    <property type="project" value="UniProtKB-KW"/>
</dbReference>
<evidence type="ECO:0000313" key="4">
    <source>
        <dbReference type="EMBL" id="MPM00898.1"/>
    </source>
</evidence>
<dbReference type="SUPFAM" id="SSF55681">
    <property type="entry name" value="Class II aaRS and biotin synthetases"/>
    <property type="match status" value="1"/>
</dbReference>
<feature type="domain" description="Class II Histidinyl-tRNA synthetase (HisRS)-like catalytic core" evidence="3">
    <location>
        <begin position="28"/>
        <end position="321"/>
    </location>
</feature>
<dbReference type="InterPro" id="IPR004516">
    <property type="entry name" value="HisRS/HisZ"/>
</dbReference>
<name>A0A644WBL7_9ZZZZ</name>
<proteinExistence type="predicted"/>
<dbReference type="Gene3D" id="3.30.930.10">
    <property type="entry name" value="Bira Bifunctional Protein, Domain 2"/>
    <property type="match status" value="1"/>
</dbReference>
<dbReference type="GO" id="GO:0005737">
    <property type="term" value="C:cytoplasm"/>
    <property type="evidence" value="ECO:0007669"/>
    <property type="project" value="InterPro"/>
</dbReference>